<proteinExistence type="inferred from homology"/>
<dbReference type="VEuPathDB" id="FungiDB:YALI1_F37627g"/>
<dbReference type="GO" id="GO:0016020">
    <property type="term" value="C:membrane"/>
    <property type="evidence" value="ECO:0007669"/>
    <property type="project" value="UniProtKB-SubCell"/>
</dbReference>
<keyword evidence="4" id="KW-0812">Transmembrane</keyword>
<dbReference type="eggNOG" id="KOG2262">
    <property type="taxonomic scope" value="Eukaryota"/>
</dbReference>
<reference evidence="9 10" key="1">
    <citation type="journal article" date="2016" name="PLoS ONE">
        <title>Sequence Assembly of Yarrowia lipolytica Strain W29/CLIB89 Shows Transposable Element Diversity.</title>
        <authorList>
            <person name="Magnan C."/>
            <person name="Yu J."/>
            <person name="Chang I."/>
            <person name="Jahn E."/>
            <person name="Kanomata Y."/>
            <person name="Wu J."/>
            <person name="Zeller M."/>
            <person name="Oakes M."/>
            <person name="Baldi P."/>
            <person name="Sandmeyer S."/>
        </authorList>
    </citation>
    <scope>NUCLEOTIDE SEQUENCE [LARGE SCALE GENOMIC DNA]</scope>
    <source>
        <strain evidence="10">CLIB89(W29)</strain>
    </source>
</reference>
<accession>A0A1H6Q237</accession>
<dbReference type="GO" id="GO:0035673">
    <property type="term" value="F:oligopeptide transmembrane transporter activity"/>
    <property type="evidence" value="ECO:0007669"/>
    <property type="project" value="InterPro"/>
</dbReference>
<dbReference type="AlphaFoldDB" id="A0A1H6Q237"/>
<evidence type="ECO:0000256" key="6">
    <source>
        <dbReference type="ARBA" id="ARBA00022927"/>
    </source>
</evidence>
<evidence type="ECO:0000256" key="7">
    <source>
        <dbReference type="ARBA" id="ARBA00022989"/>
    </source>
</evidence>
<dbReference type="InterPro" id="IPR004648">
    <property type="entry name" value="Oligpept_transpt"/>
</dbReference>
<sequence length="883" mass="101900">MSSKDSFNIDPSIHESPDVLGWIAYQLGIPPSEDTGDYPLEVHFMAEKFQEMTEAEAIDIVRKNLKYHSNDHNFSDHDRVLLTHLVAVVGGANQPHESEEHSHEETGSDEKADPEKDPTSENEDVKLLRYWATLFHWWSPYPEVRSVTDPYDDTECTTETWRVWVIGTIWVGISAFVNQFFSLRMPHITLTVSVCQLLLYPSGRLLQYCLPDWGFKVRGRRLTLNPGVWSQKEQLLATIMVSCASGTPYVTSNVLVQYLPRFYNQPWANDYGYMFLLMLVTQMLGFGFGGLMKRVAVYPVKAMWPTLLPTLAVNRALLAPRRKEIVDGWKVSRYTFFLAVFLFSFLYFWVPDYLMKFFSTFNWMTWIAPKNLDLAVVTGSIGGLGYNPISSFDWNVAVSRFQPVFTPLFSNLNTYIASLISGLIILAIYYTNNNWTGYIPINSNRLFDNKGKSYDVKRILTDYKFDDKKYREYSPPYYSAGNLVSYGSSFCVYPLMFLYTVLMDWDIMKDALMEMVKSIRHITRSNYEGRDDPFSRRMRQYPEVPDWWFYLILIIMFGLSIALVEHWPMQTPVWTLVFIIGLVGIFLLPLTIIQGYSGVQMSLNYLSELIIGYALPGQFMALNFVKAMGVQISTQAQHYANDQKLTHYAHLPPRSIFWLQLWATLVNGLICMGVVKFQITSIDDLCDPKNKDRFTCPGDTTFFSASVAWGIIGPKKMFDHQYPILKWMFLLGTVLALVFYAAQELIPNLMMKKYPHKTVQIENFKRKALMFNPILFCHGCIDWAPYNLSYKTTGIYIAIFFNYYLKNRFMNWWRKYAYVFSAGMDTGIALSAIIIFFSVEYVKHELKWWGNTVSNAGADNNGPPARLPIPKIGYFGPDSAHYP</sequence>
<organism evidence="9 10">
    <name type="scientific">Yarrowia lipolytica</name>
    <name type="common">Candida lipolytica</name>
    <dbReference type="NCBI Taxonomy" id="4952"/>
    <lineage>
        <taxon>Eukaryota</taxon>
        <taxon>Fungi</taxon>
        <taxon>Dikarya</taxon>
        <taxon>Ascomycota</taxon>
        <taxon>Saccharomycotina</taxon>
        <taxon>Dipodascomycetes</taxon>
        <taxon>Dipodascales</taxon>
        <taxon>Dipodascales incertae sedis</taxon>
        <taxon>Yarrowia</taxon>
    </lineage>
</organism>
<evidence type="ECO:0000256" key="2">
    <source>
        <dbReference type="ARBA" id="ARBA00008807"/>
    </source>
</evidence>
<dbReference type="NCBIfam" id="TIGR00728">
    <property type="entry name" value="OPT_sfam"/>
    <property type="match status" value="1"/>
</dbReference>
<keyword evidence="7" id="KW-1133">Transmembrane helix</keyword>
<evidence type="ECO:0000313" key="9">
    <source>
        <dbReference type="EMBL" id="AOW07890.1"/>
    </source>
</evidence>
<evidence type="ECO:0000256" key="8">
    <source>
        <dbReference type="ARBA" id="ARBA00023136"/>
    </source>
</evidence>
<comment type="similarity">
    <text evidence="2">Belongs to the oligopeptide OPT transporter family.</text>
</comment>
<evidence type="ECO:0000313" key="10">
    <source>
        <dbReference type="Proteomes" id="UP000182444"/>
    </source>
</evidence>
<evidence type="ECO:0000256" key="4">
    <source>
        <dbReference type="ARBA" id="ARBA00022692"/>
    </source>
</evidence>
<keyword evidence="8" id="KW-0472">Membrane</keyword>
<dbReference type="RefSeq" id="XP_506032.1">
    <property type="nucleotide sequence ID" value="XM_506032.3"/>
</dbReference>
<dbReference type="GO" id="GO:0015031">
    <property type="term" value="P:protein transport"/>
    <property type="evidence" value="ECO:0007669"/>
    <property type="project" value="UniProtKB-KW"/>
</dbReference>
<dbReference type="InterPro" id="IPR004813">
    <property type="entry name" value="OPT"/>
</dbReference>
<gene>
    <name evidence="9" type="ORF">YALI1_F37627g</name>
</gene>
<name>A0A1H6Q237_YARLL</name>
<protein>
    <submittedName>
        <fullName evidence="9">Uncharacterized protein</fullName>
    </submittedName>
</protein>
<keyword evidence="5" id="KW-0571">Peptide transport</keyword>
<evidence type="ECO:0000256" key="3">
    <source>
        <dbReference type="ARBA" id="ARBA00022448"/>
    </source>
</evidence>
<dbReference type="Pfam" id="PF03169">
    <property type="entry name" value="OPT"/>
    <property type="match status" value="1"/>
</dbReference>
<comment type="subcellular location">
    <subcellularLocation>
        <location evidence="1">Membrane</location>
        <topology evidence="1">Multi-pass membrane protein</topology>
    </subcellularLocation>
</comment>
<keyword evidence="3" id="KW-0813">Transport</keyword>
<dbReference type="GeneID" id="2908918"/>
<dbReference type="OrthoDB" id="9986677at2759"/>
<dbReference type="KEGG" id="yli:2908918"/>
<dbReference type="OMA" id="WGATEAL"/>
<dbReference type="EMBL" id="CP017558">
    <property type="protein sequence ID" value="AOW07890.1"/>
    <property type="molecule type" value="Genomic_DNA"/>
</dbReference>
<evidence type="ECO:0000256" key="5">
    <source>
        <dbReference type="ARBA" id="ARBA00022856"/>
    </source>
</evidence>
<evidence type="ECO:0000256" key="1">
    <source>
        <dbReference type="ARBA" id="ARBA00004141"/>
    </source>
</evidence>
<dbReference type="PANTHER" id="PTHR22601">
    <property type="entry name" value="ISP4 LIKE PROTEIN"/>
    <property type="match status" value="1"/>
</dbReference>
<keyword evidence="6" id="KW-0653">Protein transport</keyword>
<dbReference type="NCBIfam" id="TIGR00727">
    <property type="entry name" value="ISP4_OPT"/>
    <property type="match status" value="1"/>
</dbReference>
<dbReference type="Proteomes" id="UP000182444">
    <property type="component" value="Chromosome 1F"/>
</dbReference>
<dbReference type="VEuPathDB" id="FungiDB:YALI0_F30041g"/>